<gene>
    <name evidence="7" type="ORF">VNO80_00707</name>
</gene>
<evidence type="ECO:0000313" key="8">
    <source>
        <dbReference type="Proteomes" id="UP001374584"/>
    </source>
</evidence>
<feature type="domain" description="Disease resistance protein At4g27190-like leucine-rich repeats" evidence="6">
    <location>
        <begin position="1332"/>
        <end position="1432"/>
    </location>
</feature>
<sequence length="2507" mass="288093">MEKGVVDGDFESEQNALELDNSVKDLGFEKERIDHQCDEAAKNLNNIEGKVTEWVKKVSEIETIVEKFENDDGHQRALSLNCYVFPYFLNRHRLGRRAKKMEEDVKKLLHEFPKYDEVSYRQDVTSNEATLSNSGFIEFGSTKSIMEAVMTQLEDSTVRMIGLYGPGGVGKSILIKEIARKAKYKKLFDVVVIVEITANPNLQKVQEEIAYVLGLRLEGEGISLDDDDDDDLSNDNKDPNHQENKVLKKEKILNVHKGRKILLTSRDKNVLCVQMDVKSTFCVKELDDKDALMLFQKLAGIHNEMSASKQEIVKKYCAGLPMAIVTVARALRRKSESVWEATLEKLKKEELVGVQTSMDISVKMSYDHLENEEIKSIFLLCAQMGHQPLIMDLVKYCFGLGILEGVSSLWEARDRIKTSIQKLRDSGLLLDDSSINNFNRHDMVRDSALSIAYKDHNFFTLRNGKLDNWPGLEKCTSISICNSDIIDGLPQVINCPQLKLFQIDTTDPSLEIPESFFRRMKNLRVLILIGFRLSSLPYSIQCLLELRMLCLERCTLDCNLSILGKLKKLRILSFSGSQLKNLPIELQSLDKLRLLDISDCSALKIIPPYLISSLACLEELYIRETLMKMLVESEIDKGQNLFLSELKNLHQLKVVDLSVPCVSVFPNHLFFEKLNDYKILIGDIELFSVGEFRMPDKYETFRVLALQLKDDTDIHSQESIKLLFKTIQKSLCLYNLGNLEMICYGPITVMSFAKLKTIKVKMCHRLRNLYSFYKVKFPTSAQTCEISECNFYMDKFLANLETIEVSECGSLKEILQISTHYGKVEFLKLHSLTLRLLPSFTYFYAKVEDSCWSHLIEPQTTNKSLIEITSEEDEQSEKTTPLFGDLVEIPNLESLNLSSLNIHKIWSDQHSSSFIFQNLIKLVVKDCDKLTYLCSLSMASSLKKLKSLVLSECPFMEKIFKTGGNSANKVCIDVCVFPKLEEIHLSKMDSLTDMWETKVSIDSFSSLISVNIEECNKLDKIFPSHMEGWIECLDNLKVSRCNSVKVIFEINDSQEIDAFGGIDTNLEVILLEHLPKLKQLWSTDPDGILNLKKLRTINVDSCRELRNLFPASIAKDVPKLEFMSASFCDKMEKIVASQHESETNKDPLVFPELTYVRLYGLENFKHFYKRHHIKCPKLKKLSVDYYVQLKTFLKETCKTTDEEVFPNLEYMEIKFKEAQKLLPEYQMHRLKELRLISVKSVVDLLYHFPYTMLNLQKLELFSWSQELEATANIPQQKRLGMVLQLKELVLLYSNIKDLELGRVLAGVPALRRLELLSLEGCDGLTNLAPSSVSFTYMTSLKLKRCNGLRNLMASSTAKTMVQLQTMKVIDCSQLEQIVSEEGKVMKIVFCKLITVELVRLKKMRSFCSYKECEFEFPSLEILIVRECRMMEKFSERESIAPKLKNVFGVEGDEKAKWHWEGDLNATIQKVFNHKLTFAFSEYLSLEDYTEYVQQLWHGPRWVHQNTFGYLKTLSAFGCDTLEHVIPSHLLSCNNLEELHVNSCKAAQFIFNINDEDRLTKASGIFRLKTLSLRYLPKLEHVWDKDPQGIIGLQVLKEMTVTYCESLKSLFPASVAKDLTRLQVLEVKECEELAEIFRKDEKGEEGERTTQDFAFPPLTSFTLERLPRLKYSIHCSKQELILTTLPLIRMVIQVQNLDNIALSNYTFFDRVVSCYSIKTIFDVKCTIKGALITFPLKRMVLWKLPNLENVWNENPRGILNMHHLQEVHVWKCKVLTSVFPTSVAKDLVEIENLEVKDCDGLMTIVGEDDTDPSGTKQELPCPCVGSLNLQGLPKFKYFNYSLKSDIYTHLDSHTKDQLRTEKCLLLFENGVEMILRGEFQRNLLDNLKALTLYFGWDLYGYEILKQVPNIEKLIVRDGSFKEMFGCKSPINVDYSALLLQLKVLHLESLKDMVSIGLENSWIETIVKNIETFEVISCSSLKSLVTCRVSFSNLTYLKVEWGSSLSYLLTSSTARSLAQLQRMEILRCHSIEEIMSKEEGEESDEDEIIFPKLINLNFYRLLKLKRFYRGRLSFPSLKELSITDSDEMITLCAASNKREQSLELRNRADLQEIWRVSVQIPDLCFSYLKTLIVEGCHFSSHALPFTLLPLLPLLETLEVRNCHSVKTIFDVQCPQNTLTIPLKTLVLWKLPNLESVWNEDPSEIVTEVSPADPKEKSPKLTFPTLTSLTLWDLPKFKHNTIHSIHHATTKLKELHLESLGELVSIGLENSWTDTFSLNNFCFNNLAILTVDECQFLSDAMLPFHFLPFLSKLDTLKVQNCDYVKTIFDVKCTTKDTFTFPLKKSVLSKLPNLENVWNEDPRGILCIQYLKEVHVKECKGLSSVFPTSVAKDLMKLEDLVVEMTTIAEECVEGEEIIFERLQVLHLKRLKELRCFYAGNFTLTLPSLKEVHIIKCSSMKSFSAVNKIHHSTEWYFAEYVSPRLESDLNSAVDRTSEEEVHILLRLNLDRE</sequence>
<dbReference type="InterPro" id="IPR057135">
    <property type="entry name" value="At4g27190-like_LRR"/>
</dbReference>
<feature type="domain" description="Disease resistance protein At4g27190-like leucine-rich repeats" evidence="6">
    <location>
        <begin position="980"/>
        <end position="1128"/>
    </location>
</feature>
<evidence type="ECO:0000256" key="4">
    <source>
        <dbReference type="ARBA" id="ARBA00022840"/>
    </source>
</evidence>
<evidence type="ECO:0000256" key="2">
    <source>
        <dbReference type="ARBA" id="ARBA00022741"/>
    </source>
</evidence>
<dbReference type="PANTHER" id="PTHR33463">
    <property type="entry name" value="NB-ARC DOMAIN-CONTAINING PROTEIN-RELATED"/>
    <property type="match status" value="1"/>
</dbReference>
<dbReference type="Pfam" id="PF00931">
    <property type="entry name" value="NB-ARC"/>
    <property type="match status" value="1"/>
</dbReference>
<proteinExistence type="inferred from homology"/>
<keyword evidence="8" id="KW-1185">Reference proteome</keyword>
<comment type="similarity">
    <text evidence="1">Belongs to the disease resistance NB-LRR family.</text>
</comment>
<dbReference type="EMBL" id="JAYMYR010000001">
    <property type="protein sequence ID" value="KAK7382048.1"/>
    <property type="molecule type" value="Genomic_DNA"/>
</dbReference>
<feature type="domain" description="Disease resistance protein At4g27190-like leucine-rich repeats" evidence="6">
    <location>
        <begin position="1710"/>
        <end position="1798"/>
    </location>
</feature>
<evidence type="ECO:0000259" key="5">
    <source>
        <dbReference type="Pfam" id="PF00931"/>
    </source>
</evidence>
<keyword evidence="3" id="KW-0611">Plant defense</keyword>
<evidence type="ECO:0000256" key="3">
    <source>
        <dbReference type="ARBA" id="ARBA00022821"/>
    </source>
</evidence>
<name>A0AAN9P463_PHACN</name>
<evidence type="ECO:0000259" key="6">
    <source>
        <dbReference type="Pfam" id="PF23247"/>
    </source>
</evidence>
<dbReference type="InterPro" id="IPR050905">
    <property type="entry name" value="Plant_NBS-LRR"/>
</dbReference>
<dbReference type="PRINTS" id="PR00364">
    <property type="entry name" value="DISEASERSIST"/>
</dbReference>
<comment type="caution">
    <text evidence="7">The sequence shown here is derived from an EMBL/GenBank/DDBJ whole genome shotgun (WGS) entry which is preliminary data.</text>
</comment>
<evidence type="ECO:0000256" key="1">
    <source>
        <dbReference type="ARBA" id="ARBA00008894"/>
    </source>
</evidence>
<dbReference type="GO" id="GO:0043531">
    <property type="term" value="F:ADP binding"/>
    <property type="evidence" value="ECO:0007669"/>
    <property type="project" value="InterPro"/>
</dbReference>
<dbReference type="InterPro" id="IPR027417">
    <property type="entry name" value="P-loop_NTPase"/>
</dbReference>
<evidence type="ECO:0000313" key="7">
    <source>
        <dbReference type="EMBL" id="KAK7382048.1"/>
    </source>
</evidence>
<protein>
    <recommendedName>
        <fullName evidence="9">AAA+ ATPase domain-containing protein</fullName>
    </recommendedName>
</protein>
<dbReference type="SUPFAM" id="SSF52058">
    <property type="entry name" value="L domain-like"/>
    <property type="match status" value="4"/>
</dbReference>
<feature type="domain" description="Disease resistance protein At4g27190-like leucine-rich repeats" evidence="6">
    <location>
        <begin position="1988"/>
        <end position="2093"/>
    </location>
</feature>
<dbReference type="Gene3D" id="3.40.50.300">
    <property type="entry name" value="P-loop containing nucleotide triphosphate hydrolases"/>
    <property type="match status" value="1"/>
</dbReference>
<organism evidence="7 8">
    <name type="scientific">Phaseolus coccineus</name>
    <name type="common">Scarlet runner bean</name>
    <name type="synonym">Phaseolus multiflorus</name>
    <dbReference type="NCBI Taxonomy" id="3886"/>
    <lineage>
        <taxon>Eukaryota</taxon>
        <taxon>Viridiplantae</taxon>
        <taxon>Streptophyta</taxon>
        <taxon>Embryophyta</taxon>
        <taxon>Tracheophyta</taxon>
        <taxon>Spermatophyta</taxon>
        <taxon>Magnoliopsida</taxon>
        <taxon>eudicotyledons</taxon>
        <taxon>Gunneridae</taxon>
        <taxon>Pentapetalae</taxon>
        <taxon>rosids</taxon>
        <taxon>fabids</taxon>
        <taxon>Fabales</taxon>
        <taxon>Fabaceae</taxon>
        <taxon>Papilionoideae</taxon>
        <taxon>50 kb inversion clade</taxon>
        <taxon>NPAAA clade</taxon>
        <taxon>indigoferoid/millettioid clade</taxon>
        <taxon>Phaseoleae</taxon>
        <taxon>Phaseolus</taxon>
    </lineage>
</organism>
<dbReference type="SUPFAM" id="SSF52047">
    <property type="entry name" value="RNI-like"/>
    <property type="match status" value="1"/>
</dbReference>
<dbReference type="InterPro" id="IPR002182">
    <property type="entry name" value="NB-ARC"/>
</dbReference>
<dbReference type="Proteomes" id="UP001374584">
    <property type="component" value="Unassembled WGS sequence"/>
</dbReference>
<dbReference type="SUPFAM" id="SSF52540">
    <property type="entry name" value="P-loop containing nucleoside triphosphate hydrolases"/>
    <property type="match status" value="1"/>
</dbReference>
<dbReference type="Gene3D" id="3.80.10.10">
    <property type="entry name" value="Ribonuclease Inhibitor"/>
    <property type="match status" value="6"/>
</dbReference>
<dbReference type="GO" id="GO:0005524">
    <property type="term" value="F:ATP binding"/>
    <property type="evidence" value="ECO:0007669"/>
    <property type="project" value="UniProtKB-KW"/>
</dbReference>
<feature type="domain" description="Disease resistance protein At4g27190-like leucine-rich repeats" evidence="6">
    <location>
        <begin position="2098"/>
        <end position="2204"/>
    </location>
</feature>
<evidence type="ECO:0008006" key="9">
    <source>
        <dbReference type="Google" id="ProtNLM"/>
    </source>
</evidence>
<dbReference type="InterPro" id="IPR032675">
    <property type="entry name" value="LRR_dom_sf"/>
</dbReference>
<dbReference type="Gene3D" id="1.10.8.430">
    <property type="entry name" value="Helical domain of apoptotic protease-activating factors"/>
    <property type="match status" value="1"/>
</dbReference>
<keyword evidence="4" id="KW-0067">ATP-binding</keyword>
<feature type="domain" description="NB-ARC" evidence="5">
    <location>
        <begin position="144"/>
        <end position="300"/>
    </location>
</feature>
<dbReference type="GO" id="GO:0006952">
    <property type="term" value="P:defense response"/>
    <property type="evidence" value="ECO:0007669"/>
    <property type="project" value="UniProtKB-KW"/>
</dbReference>
<accession>A0AAN9P463</accession>
<feature type="domain" description="Disease resistance protein At4g27190-like leucine-rich repeats" evidence="6">
    <location>
        <begin position="2260"/>
        <end position="2399"/>
    </location>
</feature>
<feature type="domain" description="Disease resistance protein At4g27190-like leucine-rich repeats" evidence="6">
    <location>
        <begin position="1483"/>
        <end position="1630"/>
    </location>
</feature>
<dbReference type="Pfam" id="PF23247">
    <property type="entry name" value="LRR_RPS2"/>
    <property type="match status" value="7"/>
</dbReference>
<reference evidence="7 8" key="1">
    <citation type="submission" date="2024-01" db="EMBL/GenBank/DDBJ databases">
        <title>The genomes of 5 underutilized Papilionoideae crops provide insights into root nodulation and disease resistanc.</title>
        <authorList>
            <person name="Jiang F."/>
        </authorList>
    </citation>
    <scope>NUCLEOTIDE SEQUENCE [LARGE SCALE GENOMIC DNA]</scope>
    <source>
        <strain evidence="7">JINMINGXINNONG_FW02</strain>
        <tissue evidence="7">Leaves</tissue>
    </source>
</reference>
<dbReference type="PANTHER" id="PTHR33463:SF196">
    <property type="entry name" value="NB-ARC DOMAIN DISEASE RESISTANCE PROTEIN"/>
    <property type="match status" value="1"/>
</dbReference>
<dbReference type="InterPro" id="IPR042197">
    <property type="entry name" value="Apaf_helical"/>
</dbReference>
<keyword evidence="2" id="KW-0547">Nucleotide-binding</keyword>